<dbReference type="PANTHER" id="PTHR45669:SF26">
    <property type="entry name" value="GLUTAREDOXIN DOMAIN-CONTAINING PROTEIN"/>
    <property type="match status" value="1"/>
</dbReference>
<name>A0A1D1ZJS7_9ARAE</name>
<keyword evidence="1" id="KW-1133">Transmembrane helix</keyword>
<protein>
    <submittedName>
        <fullName evidence="3">Uncharacterized protein At5g39865</fullName>
    </submittedName>
</protein>
<keyword evidence="1" id="KW-0472">Membrane</keyword>
<accession>A0A1D1ZJS7</accession>
<dbReference type="InterPro" id="IPR036249">
    <property type="entry name" value="Thioredoxin-like_sf"/>
</dbReference>
<organism evidence="3">
    <name type="scientific">Anthurium amnicola</name>
    <dbReference type="NCBI Taxonomy" id="1678845"/>
    <lineage>
        <taxon>Eukaryota</taxon>
        <taxon>Viridiplantae</taxon>
        <taxon>Streptophyta</taxon>
        <taxon>Embryophyta</taxon>
        <taxon>Tracheophyta</taxon>
        <taxon>Spermatophyta</taxon>
        <taxon>Magnoliopsida</taxon>
        <taxon>Liliopsida</taxon>
        <taxon>Araceae</taxon>
        <taxon>Pothoideae</taxon>
        <taxon>Potheae</taxon>
        <taxon>Anthurium</taxon>
    </lineage>
</organism>
<gene>
    <name evidence="3" type="primary">At5g39865_7</name>
    <name evidence="3" type="ORF">g.124033</name>
</gene>
<dbReference type="Pfam" id="PF00462">
    <property type="entry name" value="Glutaredoxin"/>
    <property type="match status" value="1"/>
</dbReference>
<evidence type="ECO:0000259" key="2">
    <source>
        <dbReference type="Pfam" id="PF00462"/>
    </source>
</evidence>
<evidence type="ECO:0000256" key="1">
    <source>
        <dbReference type="SAM" id="Phobius"/>
    </source>
</evidence>
<sequence>MTCNLNFFGKQECYLINFVVLGLLPMCALSISHKYSVKGGDKRIVVYFTGLRVVRKTFEDCRAVRSILRGFKVDERDLAMDSGFLSELKGILGQKPRVFIDGRYMGGTEEIRRLHEAGELEKHVEGVPPAEPGVCHSCGASGSCCARSAGAATSSTATRATSAAARPATRTASSGVRIVAAPTLSDVEEICGKKKSKAEASFFSLPY</sequence>
<dbReference type="EMBL" id="GDJX01000722">
    <property type="protein sequence ID" value="JAT67214.1"/>
    <property type="molecule type" value="Transcribed_RNA"/>
</dbReference>
<dbReference type="PANTHER" id="PTHR45669">
    <property type="entry name" value="GLUTAREDOXIN DOMAIN-CONTAINING CYSTEINE-RICH PROTEIN CG12206-RELATED"/>
    <property type="match status" value="1"/>
</dbReference>
<dbReference type="InterPro" id="IPR002109">
    <property type="entry name" value="Glutaredoxin"/>
</dbReference>
<feature type="transmembrane region" description="Helical" evidence="1">
    <location>
        <begin position="14"/>
        <end position="33"/>
    </location>
</feature>
<feature type="domain" description="Glutaredoxin" evidence="2">
    <location>
        <begin position="45"/>
        <end position="104"/>
    </location>
</feature>
<proteinExistence type="predicted"/>
<dbReference type="Gene3D" id="3.40.30.10">
    <property type="entry name" value="Glutaredoxin"/>
    <property type="match status" value="1"/>
</dbReference>
<dbReference type="PROSITE" id="PS51354">
    <property type="entry name" value="GLUTAREDOXIN_2"/>
    <property type="match status" value="1"/>
</dbReference>
<dbReference type="AlphaFoldDB" id="A0A1D1ZJS7"/>
<evidence type="ECO:0000313" key="3">
    <source>
        <dbReference type="EMBL" id="JAT67214.1"/>
    </source>
</evidence>
<reference evidence="3" key="1">
    <citation type="submission" date="2015-07" db="EMBL/GenBank/DDBJ databases">
        <title>Transcriptome Assembly of Anthurium amnicola.</title>
        <authorList>
            <person name="Suzuki J."/>
        </authorList>
    </citation>
    <scope>NUCLEOTIDE SEQUENCE</scope>
</reference>
<keyword evidence="1" id="KW-0812">Transmembrane</keyword>
<dbReference type="SUPFAM" id="SSF52833">
    <property type="entry name" value="Thioredoxin-like"/>
    <property type="match status" value="1"/>
</dbReference>
<feature type="non-terminal residue" evidence="3">
    <location>
        <position position="207"/>
    </location>
</feature>